<dbReference type="EMBL" id="BAABME010019938">
    <property type="protein sequence ID" value="GAA0158839.1"/>
    <property type="molecule type" value="Genomic_DNA"/>
</dbReference>
<reference evidence="1 2" key="1">
    <citation type="submission" date="2024-01" db="EMBL/GenBank/DDBJ databases">
        <title>The complete chloroplast genome sequence of Lithospermum erythrorhizon: insights into the phylogenetic relationship among Boraginaceae species and the maternal lineages of purple gromwells.</title>
        <authorList>
            <person name="Okada T."/>
            <person name="Watanabe K."/>
        </authorList>
    </citation>
    <scope>NUCLEOTIDE SEQUENCE [LARGE SCALE GENOMIC DNA]</scope>
</reference>
<sequence length="120" mass="14290">MNSQLDMMEIDYFNCFDDFPKIKNSLDDLISRDKNDGFSISGGPLTPLNRKRVIQELKFPFFFEDLDWHKVKKQKIAEQAQIVSGRRYIRLKRSRFTCDELDDSDFEACNRKRLSKKSRD</sequence>
<protein>
    <submittedName>
        <fullName evidence="1">Uncharacterized protein</fullName>
    </submittedName>
</protein>
<evidence type="ECO:0000313" key="1">
    <source>
        <dbReference type="EMBL" id="GAA0158839.1"/>
    </source>
</evidence>
<dbReference type="Proteomes" id="UP001454036">
    <property type="component" value="Unassembled WGS sequence"/>
</dbReference>
<proteinExistence type="predicted"/>
<organism evidence="1 2">
    <name type="scientific">Lithospermum erythrorhizon</name>
    <name type="common">Purple gromwell</name>
    <name type="synonym">Lithospermum officinale var. erythrorhizon</name>
    <dbReference type="NCBI Taxonomy" id="34254"/>
    <lineage>
        <taxon>Eukaryota</taxon>
        <taxon>Viridiplantae</taxon>
        <taxon>Streptophyta</taxon>
        <taxon>Embryophyta</taxon>
        <taxon>Tracheophyta</taxon>
        <taxon>Spermatophyta</taxon>
        <taxon>Magnoliopsida</taxon>
        <taxon>eudicotyledons</taxon>
        <taxon>Gunneridae</taxon>
        <taxon>Pentapetalae</taxon>
        <taxon>asterids</taxon>
        <taxon>lamiids</taxon>
        <taxon>Boraginales</taxon>
        <taxon>Boraginaceae</taxon>
        <taxon>Boraginoideae</taxon>
        <taxon>Lithospermeae</taxon>
        <taxon>Lithospermum</taxon>
    </lineage>
</organism>
<evidence type="ECO:0000313" key="2">
    <source>
        <dbReference type="Proteomes" id="UP001454036"/>
    </source>
</evidence>
<name>A0AAV3Q428_LITER</name>
<dbReference type="AlphaFoldDB" id="A0AAV3Q428"/>
<accession>A0AAV3Q428</accession>
<keyword evidence="2" id="KW-1185">Reference proteome</keyword>
<gene>
    <name evidence="1" type="ORF">LIER_38735</name>
</gene>
<comment type="caution">
    <text evidence="1">The sequence shown here is derived from an EMBL/GenBank/DDBJ whole genome shotgun (WGS) entry which is preliminary data.</text>
</comment>